<sequence length="34" mass="4021">MNTPFKEPFILAFVRAKAPCFRKRGRFHILDAQN</sequence>
<evidence type="ECO:0000313" key="2">
    <source>
        <dbReference type="Proteomes" id="UP000007885"/>
    </source>
</evidence>
<evidence type="ECO:0000313" key="1">
    <source>
        <dbReference type="EMBL" id="AFF19668.1"/>
    </source>
</evidence>
<name>A0ABC7ZDT4_HELPX</name>
<dbReference type="EMBL" id="CP002953">
    <property type="protein sequence ID" value="AFF19668.1"/>
    <property type="molecule type" value="Genomic_DNA"/>
</dbReference>
<proteinExistence type="predicted"/>
<dbReference type="Proteomes" id="UP000007885">
    <property type="component" value="Chromosome"/>
</dbReference>
<dbReference type="AlphaFoldDB" id="A0ABC7ZDT4"/>
<organism evidence="1 2">
    <name type="scientific">Helicobacter pylori ELS37</name>
    <dbReference type="NCBI Taxonomy" id="1055527"/>
    <lineage>
        <taxon>Bacteria</taxon>
        <taxon>Pseudomonadati</taxon>
        <taxon>Campylobacterota</taxon>
        <taxon>Epsilonproteobacteria</taxon>
        <taxon>Campylobacterales</taxon>
        <taxon>Helicobacteraceae</taxon>
        <taxon>Helicobacter</taxon>
    </lineage>
</organism>
<accession>A0ABC7ZDT4</accession>
<reference evidence="1 2" key="1">
    <citation type="submission" date="2011-07" db="EMBL/GenBank/DDBJ databases">
        <authorList>
            <person name="Bertoli M.T."/>
            <person name="Kersulyte D."/>
            <person name="Pascasio M.A."/>
            <person name="Berg D.E."/>
        </authorList>
    </citation>
    <scope>NUCLEOTIDE SEQUENCE [LARGE SCALE GENOMIC DNA]</scope>
    <source>
        <strain evidence="1 2">ELS37</strain>
    </source>
</reference>
<dbReference type="KEGG" id="hpe:HPELS_00420"/>
<protein>
    <submittedName>
        <fullName evidence="1">Uncharacterized protein</fullName>
    </submittedName>
</protein>
<gene>
    <name evidence="1" type="ORF">HPELS_00420</name>
</gene>